<feature type="compositionally biased region" description="Polar residues" evidence="6">
    <location>
        <begin position="241"/>
        <end position="258"/>
    </location>
</feature>
<sequence>MSNWEGDKKPVYRLEYTRSSRSRCTGPRPWKGTNIEKGGLRFGSFAGNMAFPWEWRHWGCVTPHILNNLKKSFSQAEELDGFDELSEEDQERVKKAWEEGHVAPEDIPESAKKGVFKLGYALSRRSKCQVCNEYISKGLFRLGIEVDFRGDISLYWQHWGCAEDRVVEALKASYDEPAKIDDFDNLKEGEKEKVQRAWEEGKIPDDDKGPGEVAETGKEAAGDSGSFGGMGVTQPVPPTGLFTTNSSMSALSAPETNN</sequence>
<dbReference type="GO" id="GO:0003677">
    <property type="term" value="F:DNA binding"/>
    <property type="evidence" value="ECO:0007669"/>
    <property type="project" value="InterPro"/>
</dbReference>
<dbReference type="InterPro" id="IPR001510">
    <property type="entry name" value="Znf_PARP"/>
</dbReference>
<accession>A0A5C2S0K6</accession>
<dbReference type="SUPFAM" id="SSF57716">
    <property type="entry name" value="Glucocorticoid receptor-like (DNA-binding domain)"/>
    <property type="match status" value="2"/>
</dbReference>
<evidence type="ECO:0000256" key="4">
    <source>
        <dbReference type="ARBA" id="ARBA00022833"/>
    </source>
</evidence>
<keyword evidence="9" id="KW-1185">Reference proteome</keyword>
<comment type="subcellular location">
    <subcellularLocation>
        <location evidence="1">Nucleus</location>
    </subcellularLocation>
</comment>
<proteinExistence type="predicted"/>
<feature type="domain" description="PARP-type" evidence="7">
    <location>
        <begin position="116"/>
        <end position="202"/>
    </location>
</feature>
<dbReference type="AlphaFoldDB" id="A0A5C2S0K6"/>
<feature type="domain" description="PARP-type" evidence="7">
    <location>
        <begin position="12"/>
        <end position="101"/>
    </location>
</feature>
<protein>
    <submittedName>
        <fullName evidence="8">Zf-PARP-domain-containing protein</fullName>
    </submittedName>
</protein>
<evidence type="ECO:0000259" key="7">
    <source>
        <dbReference type="PROSITE" id="PS50064"/>
    </source>
</evidence>
<evidence type="ECO:0000256" key="1">
    <source>
        <dbReference type="ARBA" id="ARBA00004123"/>
    </source>
</evidence>
<evidence type="ECO:0000313" key="8">
    <source>
        <dbReference type="EMBL" id="RPD56945.1"/>
    </source>
</evidence>
<name>A0A5C2S0K6_9APHY</name>
<organism evidence="8 9">
    <name type="scientific">Lentinus tigrinus ALCF2SS1-6</name>
    <dbReference type="NCBI Taxonomy" id="1328759"/>
    <lineage>
        <taxon>Eukaryota</taxon>
        <taxon>Fungi</taxon>
        <taxon>Dikarya</taxon>
        <taxon>Basidiomycota</taxon>
        <taxon>Agaricomycotina</taxon>
        <taxon>Agaricomycetes</taxon>
        <taxon>Polyporales</taxon>
        <taxon>Polyporaceae</taxon>
        <taxon>Lentinus</taxon>
    </lineage>
</organism>
<reference evidence="8" key="1">
    <citation type="journal article" date="2018" name="Genome Biol. Evol.">
        <title>Genomics and development of Lentinus tigrinus, a white-rot wood-decaying mushroom with dimorphic fruiting bodies.</title>
        <authorList>
            <person name="Wu B."/>
            <person name="Xu Z."/>
            <person name="Knudson A."/>
            <person name="Carlson A."/>
            <person name="Chen N."/>
            <person name="Kovaka S."/>
            <person name="LaButti K."/>
            <person name="Lipzen A."/>
            <person name="Pennachio C."/>
            <person name="Riley R."/>
            <person name="Schakwitz W."/>
            <person name="Umezawa K."/>
            <person name="Ohm R.A."/>
            <person name="Grigoriev I.V."/>
            <person name="Nagy L.G."/>
            <person name="Gibbons J."/>
            <person name="Hibbett D."/>
        </authorList>
    </citation>
    <scope>NUCLEOTIDE SEQUENCE [LARGE SCALE GENOMIC DNA]</scope>
    <source>
        <strain evidence="8">ALCF2SS1-6</strain>
    </source>
</reference>
<keyword evidence="3" id="KW-0863">Zinc-finger</keyword>
<feature type="region of interest" description="Disordered" evidence="6">
    <location>
        <begin position="196"/>
        <end position="258"/>
    </location>
</feature>
<dbReference type="EMBL" id="ML122284">
    <property type="protein sequence ID" value="RPD56945.1"/>
    <property type="molecule type" value="Genomic_DNA"/>
</dbReference>
<keyword evidence="4" id="KW-0862">Zinc</keyword>
<dbReference type="STRING" id="1328759.A0A5C2S0K6"/>
<evidence type="ECO:0000256" key="5">
    <source>
        <dbReference type="ARBA" id="ARBA00023242"/>
    </source>
</evidence>
<evidence type="ECO:0000256" key="6">
    <source>
        <dbReference type="SAM" id="MobiDB-lite"/>
    </source>
</evidence>
<dbReference type="Proteomes" id="UP000313359">
    <property type="component" value="Unassembled WGS sequence"/>
</dbReference>
<evidence type="ECO:0000256" key="3">
    <source>
        <dbReference type="ARBA" id="ARBA00022771"/>
    </source>
</evidence>
<dbReference type="GO" id="GO:0008270">
    <property type="term" value="F:zinc ion binding"/>
    <property type="evidence" value="ECO:0007669"/>
    <property type="project" value="UniProtKB-KW"/>
</dbReference>
<dbReference type="InterPro" id="IPR036957">
    <property type="entry name" value="Znf_PARP_sf"/>
</dbReference>
<evidence type="ECO:0000256" key="2">
    <source>
        <dbReference type="ARBA" id="ARBA00022723"/>
    </source>
</evidence>
<dbReference type="OrthoDB" id="429950at2759"/>
<feature type="compositionally biased region" description="Basic and acidic residues" evidence="6">
    <location>
        <begin position="196"/>
        <end position="221"/>
    </location>
</feature>
<dbReference type="Gene3D" id="3.30.1740.10">
    <property type="entry name" value="Zinc finger, PARP-type"/>
    <property type="match status" value="2"/>
</dbReference>
<gene>
    <name evidence="8" type="ORF">L227DRAFT_242164</name>
</gene>
<evidence type="ECO:0000313" key="9">
    <source>
        <dbReference type="Proteomes" id="UP000313359"/>
    </source>
</evidence>
<dbReference type="GO" id="GO:0005634">
    <property type="term" value="C:nucleus"/>
    <property type="evidence" value="ECO:0007669"/>
    <property type="project" value="UniProtKB-SubCell"/>
</dbReference>
<keyword evidence="5" id="KW-0539">Nucleus</keyword>
<keyword evidence="2" id="KW-0479">Metal-binding</keyword>
<dbReference type="PROSITE" id="PS50064">
    <property type="entry name" value="ZF_PARP_2"/>
    <property type="match status" value="2"/>
</dbReference>
<dbReference type="Pfam" id="PF00645">
    <property type="entry name" value="zf-PARP"/>
    <property type="match status" value="2"/>
</dbReference>
<dbReference type="SMART" id="SM01336">
    <property type="entry name" value="zf-PARP"/>
    <property type="match status" value="2"/>
</dbReference>